<gene>
    <name evidence="1" type="ORF">SDC9_181501</name>
</gene>
<evidence type="ECO:0008006" key="2">
    <source>
        <dbReference type="Google" id="ProtNLM"/>
    </source>
</evidence>
<proteinExistence type="predicted"/>
<evidence type="ECO:0000313" key="1">
    <source>
        <dbReference type="EMBL" id="MPN34009.1"/>
    </source>
</evidence>
<dbReference type="PANTHER" id="PTHR34297">
    <property type="entry name" value="HYPOTHETICAL CYTOSOLIC PROTEIN-RELATED"/>
    <property type="match status" value="1"/>
</dbReference>
<dbReference type="PANTHER" id="PTHR34297:SF1">
    <property type="entry name" value="ASP23_GLS24 FAMILY ENVELOPE STRESS RESPONSE PROTEIN"/>
    <property type="match status" value="1"/>
</dbReference>
<dbReference type="Pfam" id="PF03780">
    <property type="entry name" value="Asp23"/>
    <property type="match status" value="1"/>
</dbReference>
<organism evidence="1">
    <name type="scientific">bioreactor metagenome</name>
    <dbReference type="NCBI Taxonomy" id="1076179"/>
    <lineage>
        <taxon>unclassified sequences</taxon>
        <taxon>metagenomes</taxon>
        <taxon>ecological metagenomes</taxon>
    </lineage>
</organism>
<protein>
    <recommendedName>
        <fullName evidence="2">Alkaline shock protein 23</fullName>
    </recommendedName>
</protein>
<reference evidence="1" key="1">
    <citation type="submission" date="2019-08" db="EMBL/GenBank/DDBJ databases">
        <authorList>
            <person name="Kucharzyk K."/>
            <person name="Murdoch R.W."/>
            <person name="Higgins S."/>
            <person name="Loffler F."/>
        </authorList>
    </citation>
    <scope>NUCLEOTIDE SEQUENCE</scope>
</reference>
<name>A0A645H7D4_9ZZZZ</name>
<dbReference type="EMBL" id="VSSQ01086829">
    <property type="protein sequence ID" value="MPN34009.1"/>
    <property type="molecule type" value="Genomic_DNA"/>
</dbReference>
<dbReference type="InterPro" id="IPR005531">
    <property type="entry name" value="Asp23"/>
</dbReference>
<dbReference type="AlphaFoldDB" id="A0A645H7D4"/>
<sequence length="75" mass="8023">MNLQQKPVDVELTEEVAVITVSILVQYGYRIPVVSEALQKNVKAAVQNMTGITVSKVNVIVTGVAVTQAAPEEEA</sequence>
<accession>A0A645H7D4</accession>
<comment type="caution">
    <text evidence="1">The sequence shown here is derived from an EMBL/GenBank/DDBJ whole genome shotgun (WGS) entry which is preliminary data.</text>
</comment>